<dbReference type="Proteomes" id="UP000326837">
    <property type="component" value="Chromosome"/>
</dbReference>
<organism evidence="1 2">
    <name type="scientific">Lacipirellula parvula</name>
    <dbReference type="NCBI Taxonomy" id="2650471"/>
    <lineage>
        <taxon>Bacteria</taxon>
        <taxon>Pseudomonadati</taxon>
        <taxon>Planctomycetota</taxon>
        <taxon>Planctomycetia</taxon>
        <taxon>Pirellulales</taxon>
        <taxon>Lacipirellulaceae</taxon>
        <taxon>Lacipirellula</taxon>
    </lineage>
</organism>
<sequence>MSSSPIFLDLYGIWDGSRSLTISQSPCIARLSFDFEGAGRELTIVNPSSYLEVANFLDGECCRIAVFNRNAEDGNFLEFGRFRVEFHTEDNLLTQFEADAVTFEDRV</sequence>
<reference evidence="2" key="1">
    <citation type="submission" date="2019-10" db="EMBL/GenBank/DDBJ databases">
        <title>Lacipirellula parvula gen. nov., sp. nov., representing a lineage of planctomycetes widespread in freshwater anoxic habitats, and description of the family Lacipirellulaceae.</title>
        <authorList>
            <person name="Dedysh S.N."/>
            <person name="Kulichevskaya I.S."/>
            <person name="Beletsky A.V."/>
            <person name="Rakitin A.L."/>
            <person name="Mardanov A.V."/>
            <person name="Ivanova A.A."/>
            <person name="Saltykova V.X."/>
            <person name="Rijpstra W.I.C."/>
            <person name="Sinninghe Damste J.S."/>
            <person name="Ravin N.V."/>
        </authorList>
    </citation>
    <scope>NUCLEOTIDE SEQUENCE [LARGE SCALE GENOMIC DNA]</scope>
    <source>
        <strain evidence="2">PX69</strain>
    </source>
</reference>
<name>A0A5K7XGY9_9BACT</name>
<keyword evidence="2" id="KW-1185">Reference proteome</keyword>
<evidence type="ECO:0000313" key="2">
    <source>
        <dbReference type="Proteomes" id="UP000326837"/>
    </source>
</evidence>
<evidence type="ECO:0000313" key="1">
    <source>
        <dbReference type="EMBL" id="BBO35708.1"/>
    </source>
</evidence>
<accession>A0A5K7XGY9</accession>
<proteinExistence type="predicted"/>
<gene>
    <name evidence="1" type="ORF">PLANPX_5320</name>
</gene>
<protein>
    <submittedName>
        <fullName evidence="1">Uncharacterized protein</fullName>
    </submittedName>
</protein>
<dbReference type="KEGG" id="lpav:PLANPX_5320"/>
<dbReference type="AlphaFoldDB" id="A0A5K7XGY9"/>
<dbReference type="EMBL" id="AP021861">
    <property type="protein sequence ID" value="BBO35708.1"/>
    <property type="molecule type" value="Genomic_DNA"/>
</dbReference>
<dbReference type="RefSeq" id="WP_152101024.1">
    <property type="nucleotide sequence ID" value="NZ_AP021861.1"/>
</dbReference>